<proteinExistence type="predicted"/>
<comment type="caution">
    <text evidence="3">The sequence shown here is derived from an EMBL/GenBank/DDBJ whole genome shotgun (WGS) entry which is preliminary data.</text>
</comment>
<sequence>MLVTNLKNKLQMMKNIKRFSAVAFIGVFLLILNSCDDNSELFTISDPTAPTLVELSFTDLELDAVNTNNPAITLNWGEANYEQQASINYAIQFSKDETFTAPIVAATTTGRTTITLSVSEVNAAAGNAGLNPFEWAKLYARVVSSLGTQNSVTSASNTIEFNVYPYFNYTLDDYFLVGNGVAPGWDNASANQNPPLFRDESDSNIFYYTGLIKNDDPTNADKSGGRFKVLESTGNWQPQWGDSRDEGSDAYSESGDIAGNPGTQSGDPGRFGVATTGFYTFTIDFAAKKYTLVPFDATGITSPSSLTIQGSSTADVAMNQLSFDGHLWYAKSVRLIPGDVKFTTGAGASWGSSSSFSGVATAGGDAIPVIVEDDYDVWFNDLTNRYILIPINL</sequence>
<gene>
    <name evidence="3" type="ORF">LPB3_04765</name>
</gene>
<keyword evidence="4" id="KW-1185">Reference proteome</keyword>
<dbReference type="Pfam" id="PF14292">
    <property type="entry name" value="SusE"/>
    <property type="match status" value="1"/>
</dbReference>
<accession>A0A1B8TZR9</accession>
<dbReference type="AlphaFoldDB" id="A0A1B8TZR9"/>
<dbReference type="GO" id="GO:0019867">
    <property type="term" value="C:outer membrane"/>
    <property type="evidence" value="ECO:0007669"/>
    <property type="project" value="InterPro"/>
</dbReference>
<organism evidence="3 4">
    <name type="scientific">Polaribacter vadi</name>
    <dbReference type="NCBI Taxonomy" id="1774273"/>
    <lineage>
        <taxon>Bacteria</taxon>
        <taxon>Pseudomonadati</taxon>
        <taxon>Bacteroidota</taxon>
        <taxon>Flavobacteriia</taxon>
        <taxon>Flavobacteriales</taxon>
        <taxon>Flavobacteriaceae</taxon>
    </lineage>
</organism>
<dbReference type="InterPro" id="IPR025970">
    <property type="entry name" value="SusE"/>
</dbReference>
<reference evidence="4" key="1">
    <citation type="submission" date="2016-02" db="EMBL/GenBank/DDBJ databases">
        <authorList>
            <person name="Shin S.-K."/>
            <person name="Yi H."/>
            <person name="Kim E."/>
        </authorList>
    </citation>
    <scope>NUCLEOTIDE SEQUENCE [LARGE SCALE GENOMIC DNA]</scope>
    <source>
        <strain evidence="4">LPB0003</strain>
    </source>
</reference>
<evidence type="ECO:0000313" key="3">
    <source>
        <dbReference type="EMBL" id="OBY65094.1"/>
    </source>
</evidence>
<feature type="domain" description="SusE outer membrane protein" evidence="2">
    <location>
        <begin position="39"/>
        <end position="142"/>
    </location>
</feature>
<evidence type="ECO:0000256" key="1">
    <source>
        <dbReference type="SAM" id="MobiDB-lite"/>
    </source>
</evidence>
<evidence type="ECO:0000259" key="2">
    <source>
        <dbReference type="Pfam" id="PF14292"/>
    </source>
</evidence>
<dbReference type="KEGG" id="pob:LPB03_00340"/>
<dbReference type="STRING" id="1774273.LPB03_00340"/>
<dbReference type="GO" id="GO:2001070">
    <property type="term" value="F:starch binding"/>
    <property type="evidence" value="ECO:0007669"/>
    <property type="project" value="InterPro"/>
</dbReference>
<dbReference type="Gene3D" id="2.60.40.3620">
    <property type="match status" value="1"/>
</dbReference>
<protein>
    <recommendedName>
        <fullName evidence="2">SusE outer membrane protein domain-containing protein</fullName>
    </recommendedName>
</protein>
<evidence type="ECO:0000313" key="4">
    <source>
        <dbReference type="Proteomes" id="UP000092584"/>
    </source>
</evidence>
<name>A0A1B8TZR9_9FLAO</name>
<feature type="region of interest" description="Disordered" evidence="1">
    <location>
        <begin position="233"/>
        <end position="269"/>
    </location>
</feature>
<dbReference type="EMBL" id="LSFM01000019">
    <property type="protein sequence ID" value="OBY65094.1"/>
    <property type="molecule type" value="Genomic_DNA"/>
</dbReference>
<dbReference type="Proteomes" id="UP000092584">
    <property type="component" value="Unassembled WGS sequence"/>
</dbReference>
<dbReference type="OrthoDB" id="975117at2"/>